<keyword evidence="3" id="KW-1185">Reference proteome</keyword>
<sequence length="115" mass="12728">MLELLHALKVYLNKPSVRFNNRVIYLALITPFFMSKVRDAHKAYAHPVRGMIGAFLVNAGSAFILSSALLSDASLLLVLSTTVALSLAFYLGTYTILEGYFRKIADAKGLNYHFA</sequence>
<dbReference type="AlphaFoldDB" id="A0A656HFR9"/>
<feature type="transmembrane region" description="Helical" evidence="1">
    <location>
        <begin position="50"/>
        <end position="70"/>
    </location>
</feature>
<dbReference type="Proteomes" id="UP000005317">
    <property type="component" value="Unassembled WGS sequence"/>
</dbReference>
<evidence type="ECO:0000256" key="1">
    <source>
        <dbReference type="SAM" id="Phobius"/>
    </source>
</evidence>
<dbReference type="RefSeq" id="WP_002709203.1">
    <property type="nucleotide sequence ID" value="NZ_JH651384.1"/>
</dbReference>
<feature type="transmembrane region" description="Helical" evidence="1">
    <location>
        <begin position="76"/>
        <end position="97"/>
    </location>
</feature>
<evidence type="ECO:0000313" key="3">
    <source>
        <dbReference type="Proteomes" id="UP000005317"/>
    </source>
</evidence>
<proteinExistence type="predicted"/>
<keyword evidence="1" id="KW-0472">Membrane</keyword>
<gene>
    <name evidence="2" type="ORF">Thini_2760</name>
</gene>
<keyword evidence="1" id="KW-1133">Transmembrane helix</keyword>
<dbReference type="EMBL" id="JH651384">
    <property type="protein sequence ID" value="EIJ35297.1"/>
    <property type="molecule type" value="Genomic_DNA"/>
</dbReference>
<name>A0A656HFR9_THINJ</name>
<reference evidence="3" key="1">
    <citation type="journal article" date="2011" name="Stand. Genomic Sci.">
        <title>Genome sequence of the filamentous, gliding Thiothrix nivea neotype strain (JP2(T)).</title>
        <authorList>
            <person name="Lapidus A."/>
            <person name="Nolan M."/>
            <person name="Lucas S."/>
            <person name="Glavina Del Rio T."/>
            <person name="Tice H."/>
            <person name="Cheng J.F."/>
            <person name="Tapia R."/>
            <person name="Han C."/>
            <person name="Goodwin L."/>
            <person name="Pitluck S."/>
            <person name="Liolios K."/>
            <person name="Pagani I."/>
            <person name="Ivanova N."/>
            <person name="Huntemann M."/>
            <person name="Mavromatis K."/>
            <person name="Mikhailova N."/>
            <person name="Pati A."/>
            <person name="Chen A."/>
            <person name="Palaniappan K."/>
            <person name="Land M."/>
            <person name="Brambilla E.M."/>
            <person name="Rohde M."/>
            <person name="Abt B."/>
            <person name="Verbarg S."/>
            <person name="Goker M."/>
            <person name="Bristow J."/>
            <person name="Eisen J.A."/>
            <person name="Markowitz V."/>
            <person name="Hugenholtz P."/>
            <person name="Kyrpides N.C."/>
            <person name="Klenk H.P."/>
            <person name="Woyke T."/>
        </authorList>
    </citation>
    <scope>NUCLEOTIDE SEQUENCE [LARGE SCALE GENOMIC DNA]</scope>
    <source>
        <strain evidence="3">ATCC 35100 / DSM 5205 / JP2</strain>
    </source>
</reference>
<evidence type="ECO:0000313" key="2">
    <source>
        <dbReference type="EMBL" id="EIJ35297.1"/>
    </source>
</evidence>
<protein>
    <submittedName>
        <fullName evidence="2">Uncharacterized protein</fullName>
    </submittedName>
</protein>
<accession>A0A656HFR9</accession>
<keyword evidence="1" id="KW-0812">Transmembrane</keyword>
<organism evidence="2 3">
    <name type="scientific">Thiothrix nivea (strain ATCC 35100 / DSM 5205 / JP2)</name>
    <dbReference type="NCBI Taxonomy" id="870187"/>
    <lineage>
        <taxon>Bacteria</taxon>
        <taxon>Pseudomonadati</taxon>
        <taxon>Pseudomonadota</taxon>
        <taxon>Gammaproteobacteria</taxon>
        <taxon>Thiotrichales</taxon>
        <taxon>Thiotrichaceae</taxon>
        <taxon>Thiothrix</taxon>
    </lineage>
</organism>